<dbReference type="InterPro" id="IPR025812">
    <property type="entry name" value="Trm10_C_MTase_dom"/>
</dbReference>
<evidence type="ECO:0000256" key="3">
    <source>
        <dbReference type="ARBA" id="ARBA00022679"/>
    </source>
</evidence>
<evidence type="ECO:0000256" key="1">
    <source>
        <dbReference type="ARBA" id="ARBA00004173"/>
    </source>
</evidence>
<dbReference type="AlphaFoldDB" id="A0A813ZA68"/>
<evidence type="ECO:0000256" key="5">
    <source>
        <dbReference type="ARBA" id="ARBA00022694"/>
    </source>
</evidence>
<evidence type="ECO:0000256" key="4">
    <source>
        <dbReference type="ARBA" id="ARBA00022691"/>
    </source>
</evidence>
<evidence type="ECO:0000313" key="14">
    <source>
        <dbReference type="EMBL" id="CAF3743464.1"/>
    </source>
</evidence>
<dbReference type="EMBL" id="CAJOAX010001227">
    <property type="protein sequence ID" value="CAF3697216.1"/>
    <property type="molecule type" value="Genomic_DNA"/>
</dbReference>
<dbReference type="Proteomes" id="UP000663823">
    <property type="component" value="Unassembled WGS sequence"/>
</dbReference>
<keyword evidence="8" id="KW-0496">Mitochondrion</keyword>
<dbReference type="GO" id="GO:0005739">
    <property type="term" value="C:mitochondrion"/>
    <property type="evidence" value="ECO:0007669"/>
    <property type="project" value="UniProtKB-SubCell"/>
</dbReference>
<dbReference type="Proteomes" id="UP000663889">
    <property type="component" value="Unassembled WGS sequence"/>
</dbReference>
<evidence type="ECO:0000256" key="6">
    <source>
        <dbReference type="ARBA" id="ARBA00022946"/>
    </source>
</evidence>
<dbReference type="Proteomes" id="UP000663882">
    <property type="component" value="Unassembled WGS sequence"/>
</dbReference>
<dbReference type="GO" id="GO:0000049">
    <property type="term" value="F:tRNA binding"/>
    <property type="evidence" value="ECO:0007669"/>
    <property type="project" value="TreeGrafter"/>
</dbReference>
<dbReference type="Gene3D" id="3.40.1280.30">
    <property type="match status" value="1"/>
</dbReference>
<dbReference type="PROSITE" id="PS51675">
    <property type="entry name" value="SAM_MT_TRM10"/>
    <property type="match status" value="1"/>
</dbReference>
<dbReference type="EMBL" id="CAJNOU010000211">
    <property type="protein sequence ID" value="CAF0917073.1"/>
    <property type="molecule type" value="Genomic_DNA"/>
</dbReference>
<accession>A0A813ZA68</accession>
<comment type="caution">
    <text evidence="11">The sequence shown here is derived from an EMBL/GenBank/DDBJ whole genome shotgun (WGS) entry which is preliminary data.</text>
</comment>
<dbReference type="GO" id="GO:0032259">
    <property type="term" value="P:methylation"/>
    <property type="evidence" value="ECO:0007669"/>
    <property type="project" value="UniProtKB-KW"/>
</dbReference>
<keyword evidence="6" id="KW-0809">Transit peptide</keyword>
<evidence type="ECO:0000313" key="13">
    <source>
        <dbReference type="EMBL" id="CAF3697216.1"/>
    </source>
</evidence>
<feature type="domain" description="SAM-dependent MTase TRM10-type" evidence="10">
    <location>
        <begin position="176"/>
        <end position="371"/>
    </location>
</feature>
<name>A0A813ZA68_9BILA</name>
<dbReference type="InterPro" id="IPR007356">
    <property type="entry name" value="tRNA_m1G_MeTrfase_euk"/>
</dbReference>
<dbReference type="EMBL" id="CAJOBE010001435">
    <property type="protein sequence ID" value="CAF3743464.1"/>
    <property type="molecule type" value="Genomic_DNA"/>
</dbReference>
<evidence type="ECO:0000313" key="11">
    <source>
        <dbReference type="EMBL" id="CAF0895765.1"/>
    </source>
</evidence>
<dbReference type="GO" id="GO:0005654">
    <property type="term" value="C:nucleoplasm"/>
    <property type="evidence" value="ECO:0007669"/>
    <property type="project" value="TreeGrafter"/>
</dbReference>
<dbReference type="OrthoDB" id="9976048at2759"/>
<reference evidence="11" key="1">
    <citation type="submission" date="2021-02" db="EMBL/GenBank/DDBJ databases">
        <authorList>
            <person name="Nowell W R."/>
        </authorList>
    </citation>
    <scope>NUCLEOTIDE SEQUENCE</scope>
</reference>
<dbReference type="PANTHER" id="PTHR13563:SF5">
    <property type="entry name" value="TRNA METHYLTRANSFERASE 10 HOMOLOG C"/>
    <property type="match status" value="1"/>
</dbReference>
<organism evidence="11 15">
    <name type="scientific">Rotaria sordida</name>
    <dbReference type="NCBI Taxonomy" id="392033"/>
    <lineage>
        <taxon>Eukaryota</taxon>
        <taxon>Metazoa</taxon>
        <taxon>Spiralia</taxon>
        <taxon>Gnathifera</taxon>
        <taxon>Rotifera</taxon>
        <taxon>Eurotatoria</taxon>
        <taxon>Bdelloidea</taxon>
        <taxon>Philodinida</taxon>
        <taxon>Philodinidae</taxon>
        <taxon>Rotaria</taxon>
    </lineage>
</organism>
<dbReference type="PANTHER" id="PTHR13563">
    <property type="entry name" value="TRNA (GUANINE-9-) METHYLTRANSFERASE"/>
    <property type="match status" value="1"/>
</dbReference>
<dbReference type="CDD" id="cd18102">
    <property type="entry name" value="Trm10_MRRP1"/>
    <property type="match status" value="1"/>
</dbReference>
<dbReference type="EMBL" id="CAJNOO010000301">
    <property type="protein sequence ID" value="CAF0895765.1"/>
    <property type="molecule type" value="Genomic_DNA"/>
</dbReference>
<evidence type="ECO:0000256" key="9">
    <source>
        <dbReference type="ARBA" id="ARBA00029803"/>
    </source>
</evidence>
<evidence type="ECO:0000259" key="10">
    <source>
        <dbReference type="PROSITE" id="PS51675"/>
    </source>
</evidence>
<keyword evidence="7" id="KW-0175">Coiled coil</keyword>
<evidence type="ECO:0000313" key="15">
    <source>
        <dbReference type="Proteomes" id="UP000663882"/>
    </source>
</evidence>
<evidence type="ECO:0000256" key="8">
    <source>
        <dbReference type="ARBA" id="ARBA00023128"/>
    </source>
</evidence>
<keyword evidence="5" id="KW-0819">tRNA processing</keyword>
<dbReference type="Proteomes" id="UP000663874">
    <property type="component" value="Unassembled WGS sequence"/>
</dbReference>
<comment type="subcellular location">
    <subcellularLocation>
        <location evidence="1">Mitochondrion</location>
    </subcellularLocation>
</comment>
<dbReference type="GO" id="GO:0008168">
    <property type="term" value="F:methyltransferase activity"/>
    <property type="evidence" value="ECO:0007669"/>
    <property type="project" value="UniProtKB-KW"/>
</dbReference>
<dbReference type="GO" id="GO:0070131">
    <property type="term" value="P:positive regulation of mitochondrial translation"/>
    <property type="evidence" value="ECO:0007669"/>
    <property type="project" value="TreeGrafter"/>
</dbReference>
<evidence type="ECO:0000313" key="12">
    <source>
        <dbReference type="EMBL" id="CAF0917073.1"/>
    </source>
</evidence>
<gene>
    <name evidence="14" type="ORF">FNK824_LOCUS11823</name>
    <name evidence="13" type="ORF">OTI717_LOCUS12284</name>
    <name evidence="11" type="ORF">RFH988_LOCUS8725</name>
    <name evidence="12" type="ORF">SEV965_LOCUS6444</name>
</gene>
<sequence>MFRSLSFVNNLIFHRNKLLYHHRYFVDFISSKLSDKTNQTSSSTVDTNEWLWEYLRHRQSYQSLNDEQKRQVILLEIQTLRESGERVPDNIPDEYWPELISSPLLNNRKSIYNYLFLREISKRKRAIEKAAVQERRIKSAAHHIDLAAAGLPLTNYPGYTSMFRQIIGGHTERWIRDNKLITQARLGEYILVDCGFEIEHVRSKYISKLVDQIEYFFSNIYRYHSPSFVTLCNVAIDGQIQKELSKRINQNRGISCFETTEENYLDLFDRQKLIYLTPHSPYEMSEYDHDAVYIIGAIIDVSVGGRPLTLAKAKRDNIKHQRLPLERYLKFGSSTSRALSLDKIYFILMALKHGQSWAEAFQAIPDRKVVERFNQPHLGRNESGRWGKWAGIRNRTDQ</sequence>
<evidence type="ECO:0000256" key="7">
    <source>
        <dbReference type="ARBA" id="ARBA00023054"/>
    </source>
</evidence>
<evidence type="ECO:0000256" key="2">
    <source>
        <dbReference type="ARBA" id="ARBA00022603"/>
    </source>
</evidence>
<protein>
    <recommendedName>
        <fullName evidence="9">RNA (guanine-9-)-methyltransferase domain-containing protein 1</fullName>
    </recommendedName>
</protein>
<keyword evidence="2" id="KW-0489">Methyltransferase</keyword>
<keyword evidence="4" id="KW-0949">S-adenosyl-L-methionine</keyword>
<keyword evidence="3" id="KW-0808">Transferase</keyword>
<dbReference type="GO" id="GO:0097745">
    <property type="term" value="P:mitochondrial tRNA 5'-end processing"/>
    <property type="evidence" value="ECO:0007669"/>
    <property type="project" value="TreeGrafter"/>
</dbReference>
<proteinExistence type="predicted"/>
<dbReference type="InterPro" id="IPR028564">
    <property type="entry name" value="MT_TRM10-typ"/>
</dbReference>
<dbReference type="InterPro" id="IPR038459">
    <property type="entry name" value="MT_TRM10-typ_sf"/>
</dbReference>